<organism evidence="3 4">
    <name type="scientific">Acinetobacter sedimenti</name>
    <dbReference type="NCBI Taxonomy" id="2919922"/>
    <lineage>
        <taxon>Bacteria</taxon>
        <taxon>Pseudomonadati</taxon>
        <taxon>Pseudomonadota</taxon>
        <taxon>Gammaproteobacteria</taxon>
        <taxon>Moraxellales</taxon>
        <taxon>Moraxellaceae</taxon>
        <taxon>Acinetobacter</taxon>
    </lineage>
</organism>
<dbReference type="InterPro" id="IPR036265">
    <property type="entry name" value="HIT-like_sf"/>
</dbReference>
<evidence type="ECO:0000256" key="1">
    <source>
        <dbReference type="PROSITE-ProRule" id="PRU00464"/>
    </source>
</evidence>
<dbReference type="PANTHER" id="PTHR42997:SF1">
    <property type="entry name" value="AP-4-A PHOSPHORYLASE"/>
    <property type="match status" value="1"/>
</dbReference>
<dbReference type="Proteomes" id="UP001139701">
    <property type="component" value="Unassembled WGS sequence"/>
</dbReference>
<dbReference type="GO" id="GO:0003824">
    <property type="term" value="F:catalytic activity"/>
    <property type="evidence" value="ECO:0007669"/>
    <property type="project" value="InterPro"/>
</dbReference>
<dbReference type="SUPFAM" id="SSF54197">
    <property type="entry name" value="HIT-like"/>
    <property type="match status" value="1"/>
</dbReference>
<dbReference type="AlphaFoldDB" id="A0A9X1WUP9"/>
<gene>
    <name evidence="3" type="ORF">MKI79_00270</name>
</gene>
<dbReference type="PROSITE" id="PS51084">
    <property type="entry name" value="HIT_2"/>
    <property type="match status" value="1"/>
</dbReference>
<accession>A0A9X1WUP9</accession>
<dbReference type="InterPro" id="IPR052908">
    <property type="entry name" value="AP-4-A_phosphorylase"/>
</dbReference>
<keyword evidence="4" id="KW-1185">Reference proteome</keyword>
<dbReference type="Gene3D" id="3.30.428.10">
    <property type="entry name" value="HIT-like"/>
    <property type="match status" value="1"/>
</dbReference>
<sequence length="123" mass="14236">MQDCPFCQDIDANVIYQNEFGRIIYDENPVSKGHCLIIPHQHITSFFDATEEDRKAFMILLELARNEVKMVYQPDGFHIGFSDGQINAGSIEHLHIHLIPRYAHQALHLDERWGMKVDSQLMA</sequence>
<comment type="caution">
    <text evidence="3">The sequence shown here is derived from an EMBL/GenBank/DDBJ whole genome shotgun (WGS) entry which is preliminary data.</text>
</comment>
<dbReference type="Pfam" id="PF01230">
    <property type="entry name" value="HIT"/>
    <property type="match status" value="1"/>
</dbReference>
<dbReference type="EMBL" id="JAKUML010000001">
    <property type="protein sequence ID" value="MCJ8145366.1"/>
    <property type="molecule type" value="Genomic_DNA"/>
</dbReference>
<evidence type="ECO:0000259" key="2">
    <source>
        <dbReference type="PROSITE" id="PS51084"/>
    </source>
</evidence>
<dbReference type="InterPro" id="IPR011146">
    <property type="entry name" value="HIT-like"/>
</dbReference>
<name>A0A9X1WUP9_9GAMM</name>
<feature type="domain" description="HIT" evidence="2">
    <location>
        <begin position="1"/>
        <end position="108"/>
    </location>
</feature>
<evidence type="ECO:0000313" key="4">
    <source>
        <dbReference type="Proteomes" id="UP001139701"/>
    </source>
</evidence>
<reference evidence="3" key="1">
    <citation type="submission" date="2022-02" db="EMBL/GenBank/DDBJ databases">
        <title>Acinetobacter A3.8 sp. nov., isolated from Sediment (Zhairuo Island).</title>
        <authorList>
            <person name="Zheng K."/>
        </authorList>
    </citation>
    <scope>NUCLEOTIDE SEQUENCE</scope>
    <source>
        <strain evidence="3">A3.8</strain>
    </source>
</reference>
<dbReference type="PANTHER" id="PTHR42997">
    <property type="entry name" value="HIT FAMILY HYDROLASE"/>
    <property type="match status" value="1"/>
</dbReference>
<proteinExistence type="predicted"/>
<protein>
    <submittedName>
        <fullName evidence="3">HIT family protein</fullName>
    </submittedName>
</protein>
<feature type="short sequence motif" description="Histidine triad motif" evidence="1">
    <location>
        <begin position="93"/>
        <end position="97"/>
    </location>
</feature>
<evidence type="ECO:0000313" key="3">
    <source>
        <dbReference type="EMBL" id="MCJ8145366.1"/>
    </source>
</evidence>